<dbReference type="CDD" id="cd00077">
    <property type="entry name" value="HDc"/>
    <property type="match status" value="1"/>
</dbReference>
<feature type="transmembrane region" description="Helical" evidence="1">
    <location>
        <begin position="344"/>
        <end position="366"/>
    </location>
</feature>
<dbReference type="PANTHER" id="PTHR36442">
    <property type="entry name" value="CYCLIC-DI-AMP PHOSPHODIESTERASE PGPH"/>
    <property type="match status" value="1"/>
</dbReference>
<dbReference type="Proteomes" id="UP000217785">
    <property type="component" value="Unassembled WGS sequence"/>
</dbReference>
<dbReference type="SUPFAM" id="SSF109604">
    <property type="entry name" value="HD-domain/PDEase-like"/>
    <property type="match status" value="1"/>
</dbReference>
<feature type="transmembrane region" description="Helical" evidence="1">
    <location>
        <begin position="301"/>
        <end position="324"/>
    </location>
</feature>
<dbReference type="RefSeq" id="WP_096183396.1">
    <property type="nucleotide sequence ID" value="NZ_BDUF01000101.1"/>
</dbReference>
<evidence type="ECO:0000313" key="3">
    <source>
        <dbReference type="EMBL" id="GAX91515.1"/>
    </source>
</evidence>
<feature type="transmembrane region" description="Helical" evidence="1">
    <location>
        <begin position="372"/>
        <end position="388"/>
    </location>
</feature>
<keyword evidence="1" id="KW-0472">Membrane</keyword>
<evidence type="ECO:0000256" key="1">
    <source>
        <dbReference type="SAM" id="Phobius"/>
    </source>
</evidence>
<feature type="domain" description="HD/PDEase" evidence="2">
    <location>
        <begin position="482"/>
        <end position="639"/>
    </location>
</feature>
<evidence type="ECO:0000259" key="2">
    <source>
        <dbReference type="SMART" id="SM00471"/>
    </source>
</evidence>
<dbReference type="Pfam" id="PF07697">
    <property type="entry name" value="7TMR-HDED"/>
    <property type="match status" value="1"/>
</dbReference>
<feature type="transmembrane region" description="Helical" evidence="1">
    <location>
        <begin position="268"/>
        <end position="289"/>
    </location>
</feature>
<comment type="caution">
    <text evidence="3">The sequence shown here is derived from an EMBL/GenBank/DDBJ whole genome shotgun (WGS) entry which is preliminary data.</text>
</comment>
<dbReference type="EMBL" id="BDUF01000101">
    <property type="protein sequence ID" value="GAX91515.1"/>
    <property type="molecule type" value="Genomic_DNA"/>
</dbReference>
<dbReference type="Gene3D" id="1.10.3210.10">
    <property type="entry name" value="Hypothetical protein af1432"/>
    <property type="match status" value="1"/>
</dbReference>
<dbReference type="InterPro" id="IPR052722">
    <property type="entry name" value="PgpH_phosphodiesterase"/>
</dbReference>
<dbReference type="NCBIfam" id="TIGR00277">
    <property type="entry name" value="HDIG"/>
    <property type="match status" value="1"/>
</dbReference>
<dbReference type="PANTHER" id="PTHR36442:SF1">
    <property type="entry name" value="CYCLIC-DI-AMP PHOSPHODIESTERASE PGPH"/>
    <property type="match status" value="1"/>
</dbReference>
<dbReference type="SMART" id="SM00471">
    <property type="entry name" value="HDc"/>
    <property type="match status" value="1"/>
</dbReference>
<dbReference type="InterPro" id="IPR011624">
    <property type="entry name" value="Metal-dep_PHydrolase_7TM_extra"/>
</dbReference>
<sequence>MGLKLETNIRQITLGPELVRSNGMRAAIYAVLFLALFFLFYGNVTPTRYNYQVGDIALEDIKAPSDAINTSETEQRKQEALRQVKKVFYLDPTVEEKALADITLLFDTVEKLKANQSLDRKQKMEELQRIPVPVKEEVLDKLLNTSPNQLSRIRYETNRFVSQFLSKEFSEESMSAARTVLDSQLVSLDLEMDARLVVRDLVLVTLRPNTVYDAKQTEELKEKKLREVQEAWIFKGDLIVRKGEQITAEKMGLLRDLKLLAEQPNYRIYVGLASLLLFALAIIEVYLHVTRSRLANNNNLLLLLCLVVLVTASIMKIVSLGVPLNMQAIGYLAPLAMGTMLLTILFDTSLAIAGAIVFALFAGLLYDFKFEYMFVGIVSSLAGIFAVARVKHRHVIMRAAFVIAGVNLLAIATMHSLLAAATFTWNGLLQALLFGLINGLLCGILTIGLLPFFESLFGILTPISLLELSNPNHPLLKKLLMEAPGTYHHSLIVGNLAETAAEIVGGDPLLCRVGGYFHDVGKSRRPIFFIENQNGRENPHDKVAPSLSHLIITSHVRDGVEMQEQHRLPKPIRDICEQHHGTTVLWYFYNKALELDKNSNLNIDDFRYPGPKPKTKEAAIIMLCDSVEAAVRSMSRPTPNRIEAVIRKIIKDRLNDGQLDECDLTLKDLDKIAEALMKSLNGIYHARIEYPDPPAVAQ</sequence>
<dbReference type="InterPro" id="IPR011621">
    <property type="entry name" value="Metal-dep_PHydrolase_7TM_intra"/>
</dbReference>
<dbReference type="Pfam" id="PF01966">
    <property type="entry name" value="HD"/>
    <property type="match status" value="1"/>
</dbReference>
<feature type="transmembrane region" description="Helical" evidence="1">
    <location>
        <begin position="431"/>
        <end position="453"/>
    </location>
</feature>
<keyword evidence="1" id="KW-1133">Transmembrane helix</keyword>
<dbReference type="AlphaFoldDB" id="A0A292YSQ4"/>
<feature type="transmembrane region" description="Helical" evidence="1">
    <location>
        <begin position="400"/>
        <end position="425"/>
    </location>
</feature>
<protein>
    <submittedName>
        <fullName evidence="3">HDIG domain-containing protein</fullName>
    </submittedName>
</protein>
<keyword evidence="4" id="KW-1185">Reference proteome</keyword>
<organism evidence="3 4">
    <name type="scientific">Effusibacillus lacus</name>
    <dbReference type="NCBI Taxonomy" id="1348429"/>
    <lineage>
        <taxon>Bacteria</taxon>
        <taxon>Bacillati</taxon>
        <taxon>Bacillota</taxon>
        <taxon>Bacilli</taxon>
        <taxon>Bacillales</taxon>
        <taxon>Alicyclobacillaceae</taxon>
        <taxon>Effusibacillus</taxon>
    </lineage>
</organism>
<dbReference type="Pfam" id="PF07698">
    <property type="entry name" value="7TM-7TMR_HD"/>
    <property type="match status" value="1"/>
</dbReference>
<dbReference type="OrthoDB" id="9806952at2"/>
<dbReference type="InterPro" id="IPR003607">
    <property type="entry name" value="HD/PDEase_dom"/>
</dbReference>
<evidence type="ECO:0000313" key="4">
    <source>
        <dbReference type="Proteomes" id="UP000217785"/>
    </source>
</evidence>
<gene>
    <name evidence="3" type="ORF">EFBL_3205</name>
</gene>
<reference evidence="4" key="1">
    <citation type="submission" date="2017-07" db="EMBL/GenBank/DDBJ databases">
        <title>Draft genome sequence of Effusibacillus lacus strain skLN1.</title>
        <authorList>
            <person name="Watanabe M."/>
            <person name="Kojima H."/>
            <person name="Fukui M."/>
        </authorList>
    </citation>
    <scope>NUCLEOTIDE SEQUENCE [LARGE SCALE GENOMIC DNA]</scope>
    <source>
        <strain evidence="4">skLN1</strain>
    </source>
</reference>
<dbReference type="InterPro" id="IPR006674">
    <property type="entry name" value="HD_domain"/>
</dbReference>
<keyword evidence="1" id="KW-0812">Transmembrane</keyword>
<feature type="transmembrane region" description="Helical" evidence="1">
    <location>
        <begin position="26"/>
        <end position="44"/>
    </location>
</feature>
<name>A0A292YSQ4_9BACL</name>
<dbReference type="InterPro" id="IPR006675">
    <property type="entry name" value="HDIG_dom"/>
</dbReference>
<proteinExistence type="predicted"/>
<accession>A0A292YSQ4</accession>